<dbReference type="AlphaFoldDB" id="A0A1L9UM85"/>
<dbReference type="RefSeq" id="XP_067480082.1">
    <property type="nucleotide sequence ID" value="XM_067627262.1"/>
</dbReference>
<proteinExistence type="predicted"/>
<accession>A0A1L9UM85</accession>
<dbReference type="GeneID" id="93579750"/>
<protein>
    <submittedName>
        <fullName evidence="2">Uncharacterized protein</fullName>
    </submittedName>
</protein>
<keyword evidence="3" id="KW-1185">Reference proteome</keyword>
<name>A0A1L9UM85_ASPBC</name>
<evidence type="ECO:0000313" key="2">
    <source>
        <dbReference type="EMBL" id="OJJ72834.1"/>
    </source>
</evidence>
<reference evidence="3" key="1">
    <citation type="journal article" date="2017" name="Genome Biol.">
        <title>Comparative genomics reveals high biological diversity and specific adaptations in the industrially and medically important fungal genus Aspergillus.</title>
        <authorList>
            <person name="de Vries R.P."/>
            <person name="Riley R."/>
            <person name="Wiebenga A."/>
            <person name="Aguilar-Osorio G."/>
            <person name="Amillis S."/>
            <person name="Uchima C.A."/>
            <person name="Anderluh G."/>
            <person name="Asadollahi M."/>
            <person name="Askin M."/>
            <person name="Barry K."/>
            <person name="Battaglia E."/>
            <person name="Bayram O."/>
            <person name="Benocci T."/>
            <person name="Braus-Stromeyer S.A."/>
            <person name="Caldana C."/>
            <person name="Canovas D."/>
            <person name="Cerqueira G.C."/>
            <person name="Chen F."/>
            <person name="Chen W."/>
            <person name="Choi C."/>
            <person name="Clum A."/>
            <person name="Dos Santos R.A."/>
            <person name="Damasio A.R."/>
            <person name="Diallinas G."/>
            <person name="Emri T."/>
            <person name="Fekete E."/>
            <person name="Flipphi M."/>
            <person name="Freyberg S."/>
            <person name="Gallo A."/>
            <person name="Gournas C."/>
            <person name="Habgood R."/>
            <person name="Hainaut M."/>
            <person name="Harispe M.L."/>
            <person name="Henrissat B."/>
            <person name="Hilden K.S."/>
            <person name="Hope R."/>
            <person name="Hossain A."/>
            <person name="Karabika E."/>
            <person name="Karaffa L."/>
            <person name="Karanyi Z."/>
            <person name="Krasevec N."/>
            <person name="Kuo A."/>
            <person name="Kusch H."/>
            <person name="LaButti K."/>
            <person name="Lagendijk E.L."/>
            <person name="Lapidus A."/>
            <person name="Levasseur A."/>
            <person name="Lindquist E."/>
            <person name="Lipzen A."/>
            <person name="Logrieco A.F."/>
            <person name="MacCabe A."/>
            <person name="Maekelae M.R."/>
            <person name="Malavazi I."/>
            <person name="Melin P."/>
            <person name="Meyer V."/>
            <person name="Mielnichuk N."/>
            <person name="Miskei M."/>
            <person name="Molnar A.P."/>
            <person name="Mule G."/>
            <person name="Ngan C.Y."/>
            <person name="Orejas M."/>
            <person name="Orosz E."/>
            <person name="Ouedraogo J.P."/>
            <person name="Overkamp K.M."/>
            <person name="Park H.-S."/>
            <person name="Perrone G."/>
            <person name="Piumi F."/>
            <person name="Punt P.J."/>
            <person name="Ram A.F."/>
            <person name="Ramon A."/>
            <person name="Rauscher S."/>
            <person name="Record E."/>
            <person name="Riano-Pachon D.M."/>
            <person name="Robert V."/>
            <person name="Roehrig J."/>
            <person name="Ruller R."/>
            <person name="Salamov A."/>
            <person name="Salih N.S."/>
            <person name="Samson R.A."/>
            <person name="Sandor E."/>
            <person name="Sanguinetti M."/>
            <person name="Schuetze T."/>
            <person name="Sepcic K."/>
            <person name="Shelest E."/>
            <person name="Sherlock G."/>
            <person name="Sophianopoulou V."/>
            <person name="Squina F.M."/>
            <person name="Sun H."/>
            <person name="Susca A."/>
            <person name="Todd R.B."/>
            <person name="Tsang A."/>
            <person name="Unkles S.E."/>
            <person name="van de Wiele N."/>
            <person name="van Rossen-Uffink D."/>
            <person name="Oliveira J.V."/>
            <person name="Vesth T.C."/>
            <person name="Visser J."/>
            <person name="Yu J.-H."/>
            <person name="Zhou M."/>
            <person name="Andersen M.R."/>
            <person name="Archer D.B."/>
            <person name="Baker S.E."/>
            <person name="Benoit I."/>
            <person name="Brakhage A.A."/>
            <person name="Braus G.H."/>
            <person name="Fischer R."/>
            <person name="Frisvad J.C."/>
            <person name="Goldman G.H."/>
            <person name="Houbraken J."/>
            <person name="Oakley B."/>
            <person name="Pocsi I."/>
            <person name="Scazzocchio C."/>
            <person name="Seiboth B."/>
            <person name="vanKuyk P.A."/>
            <person name="Wortman J."/>
            <person name="Dyer P.S."/>
            <person name="Grigoriev I.V."/>
        </authorList>
    </citation>
    <scope>NUCLEOTIDE SEQUENCE [LARGE SCALE GENOMIC DNA]</scope>
    <source>
        <strain evidence="3">CBS 101740 / IMI 381727 / IBT 21946</strain>
    </source>
</reference>
<dbReference type="OrthoDB" id="4439757at2759"/>
<dbReference type="EMBL" id="KV878683">
    <property type="protein sequence ID" value="OJJ72834.1"/>
    <property type="molecule type" value="Genomic_DNA"/>
</dbReference>
<evidence type="ECO:0000256" key="1">
    <source>
        <dbReference type="SAM" id="MobiDB-lite"/>
    </source>
</evidence>
<dbReference type="Proteomes" id="UP000184499">
    <property type="component" value="Unassembled WGS sequence"/>
</dbReference>
<organism evidence="2 3">
    <name type="scientific">Aspergillus brasiliensis (strain CBS 101740 / IMI 381727 / IBT 21946)</name>
    <dbReference type="NCBI Taxonomy" id="767769"/>
    <lineage>
        <taxon>Eukaryota</taxon>
        <taxon>Fungi</taxon>
        <taxon>Dikarya</taxon>
        <taxon>Ascomycota</taxon>
        <taxon>Pezizomycotina</taxon>
        <taxon>Eurotiomycetes</taxon>
        <taxon>Eurotiomycetidae</taxon>
        <taxon>Eurotiales</taxon>
        <taxon>Aspergillaceae</taxon>
        <taxon>Aspergillus</taxon>
        <taxon>Aspergillus subgen. Circumdati</taxon>
    </lineage>
</organism>
<evidence type="ECO:0000313" key="3">
    <source>
        <dbReference type="Proteomes" id="UP000184499"/>
    </source>
</evidence>
<sequence length="136" mass="15068">MAQLSGMPNWQTRRSRQSGLIFVTSDRKRYYNGIRKPQEVTVVDNGYLQLSGGQQGRENSVSRKDIPRCGSSARCTRRTAPGQSGKMTAINVVGQLGKLHGGKQSAEDKAQVSQGWLIDGLKQPDRMERHGMPQIL</sequence>
<gene>
    <name evidence="2" type="ORF">ASPBRDRAFT_54624</name>
</gene>
<dbReference type="VEuPathDB" id="FungiDB:ASPBRDRAFT_54624"/>
<feature type="region of interest" description="Disordered" evidence="1">
    <location>
        <begin position="51"/>
        <end position="84"/>
    </location>
</feature>